<evidence type="ECO:0000313" key="12">
    <source>
        <dbReference type="Proteomes" id="UP000254331"/>
    </source>
</evidence>
<dbReference type="PANTHER" id="PTHR30429">
    <property type="entry name" value="D-METHIONINE-BINDING LIPOPROTEIN METQ"/>
    <property type="match status" value="1"/>
</dbReference>
<evidence type="ECO:0000256" key="8">
    <source>
        <dbReference type="PIRSR" id="PIRSR002854-1"/>
    </source>
</evidence>
<evidence type="ECO:0000256" key="1">
    <source>
        <dbReference type="ARBA" id="ARBA00004193"/>
    </source>
</evidence>
<keyword evidence="6 7" id="KW-0449">Lipoprotein</keyword>
<dbReference type="PANTHER" id="PTHR30429:SF1">
    <property type="entry name" value="D-METHIONINE-BINDING LIPOPROTEIN METQ-RELATED"/>
    <property type="match status" value="1"/>
</dbReference>
<keyword evidence="2" id="KW-1003">Cell membrane</keyword>
<evidence type="ECO:0000313" key="13">
    <source>
        <dbReference type="Proteomes" id="UP000503287"/>
    </source>
</evidence>
<reference evidence="11 12" key="1">
    <citation type="submission" date="2018-06" db="EMBL/GenBank/DDBJ databases">
        <authorList>
            <consortium name="Pathogen Informatics"/>
            <person name="Doyle S."/>
        </authorList>
    </citation>
    <scope>NUCLEOTIDE SEQUENCE [LARGE SCALE GENOMIC DNA]</scope>
    <source>
        <strain evidence="11 12">NCTC10376</strain>
    </source>
</reference>
<dbReference type="FunFam" id="3.40.190.10:FF:000016">
    <property type="entry name" value="Lipoprotein"/>
    <property type="match status" value="1"/>
</dbReference>
<protein>
    <recommendedName>
        <fullName evidence="7">Lipoprotein</fullName>
    </recommendedName>
</protein>
<dbReference type="GO" id="GO:0005886">
    <property type="term" value="C:plasma membrane"/>
    <property type="evidence" value="ECO:0007669"/>
    <property type="project" value="UniProtKB-SubCell"/>
</dbReference>
<dbReference type="Proteomes" id="UP000254331">
    <property type="component" value="Unassembled WGS sequence"/>
</dbReference>
<keyword evidence="4" id="KW-0472">Membrane</keyword>
<dbReference type="RefSeq" id="WP_036933990.1">
    <property type="nucleotide sequence ID" value="NZ_CABMNT010000003.1"/>
</dbReference>
<dbReference type="EMBL" id="CP047344">
    <property type="protein sequence ID" value="QIF95308.1"/>
    <property type="molecule type" value="Genomic_DNA"/>
</dbReference>
<evidence type="ECO:0000256" key="4">
    <source>
        <dbReference type="ARBA" id="ARBA00023136"/>
    </source>
</evidence>
<dbReference type="NCBIfam" id="TIGR00363">
    <property type="entry name" value="MetQ/NlpA family lipoprotein"/>
    <property type="match status" value="1"/>
</dbReference>
<feature type="signal peptide" evidence="9">
    <location>
        <begin position="1"/>
        <end position="21"/>
    </location>
</feature>
<dbReference type="HOGENOM" id="CLU_067080_3_0_6"/>
<evidence type="ECO:0000313" key="10">
    <source>
        <dbReference type="EMBL" id="QIF95308.1"/>
    </source>
</evidence>
<evidence type="ECO:0000256" key="9">
    <source>
        <dbReference type="SAM" id="SignalP"/>
    </source>
</evidence>
<keyword evidence="3 9" id="KW-0732">Signal</keyword>
<dbReference type="CDD" id="cd13598">
    <property type="entry name" value="PBP2_lipoprotein_IlpA_like"/>
    <property type="match status" value="1"/>
</dbReference>
<evidence type="ECO:0000256" key="3">
    <source>
        <dbReference type="ARBA" id="ARBA00022729"/>
    </source>
</evidence>
<dbReference type="PIRSF" id="PIRSF002854">
    <property type="entry name" value="MetQ"/>
    <property type="match status" value="1"/>
</dbReference>
<keyword evidence="5" id="KW-0564">Palmitate</keyword>
<feature type="lipid moiety-binding region" description="S-diacylglycerol cysteine" evidence="8">
    <location>
        <position position="23"/>
    </location>
</feature>
<dbReference type="Gene3D" id="3.40.190.10">
    <property type="entry name" value="Periplasmic binding protein-like II"/>
    <property type="match status" value="2"/>
</dbReference>
<dbReference type="Pfam" id="PF03180">
    <property type="entry name" value="Lipoprotein_9"/>
    <property type="match status" value="1"/>
</dbReference>
<evidence type="ECO:0000256" key="7">
    <source>
        <dbReference type="PIRNR" id="PIRNR002854"/>
    </source>
</evidence>
<comment type="similarity">
    <text evidence="7">Belongs to the nlpA lipoprotein family.</text>
</comment>
<evidence type="ECO:0000313" key="11">
    <source>
        <dbReference type="EMBL" id="SUC16728.1"/>
    </source>
</evidence>
<comment type="subcellular location">
    <subcellularLocation>
        <location evidence="1">Cell membrane</location>
        <topology evidence="1">Lipid-anchor</topology>
    </subcellularLocation>
</comment>
<dbReference type="AlphaFoldDB" id="A0A094U4H9"/>
<evidence type="ECO:0000256" key="6">
    <source>
        <dbReference type="ARBA" id="ARBA00023288"/>
    </source>
</evidence>
<dbReference type="GeneID" id="93393222"/>
<evidence type="ECO:0000256" key="5">
    <source>
        <dbReference type="ARBA" id="ARBA00023139"/>
    </source>
</evidence>
<name>A0A094U4H9_PROVU</name>
<proteinExistence type="inferred from homology"/>
<dbReference type="STRING" id="585.DR95_2510"/>
<dbReference type="SUPFAM" id="SSF53850">
    <property type="entry name" value="Periplasmic binding protein-like II"/>
    <property type="match status" value="1"/>
</dbReference>
<feature type="chain" id="PRO_5009379574" description="Lipoprotein" evidence="9">
    <location>
        <begin position="22"/>
        <end position="271"/>
    </location>
</feature>
<dbReference type="eggNOG" id="COG1464">
    <property type="taxonomic scope" value="Bacteria"/>
</dbReference>
<accession>A0A094U4H9</accession>
<dbReference type="PROSITE" id="PS51257">
    <property type="entry name" value="PROKAR_LIPOPROTEIN"/>
    <property type="match status" value="1"/>
</dbReference>
<gene>
    <name evidence="11" type="primary">metQ_1</name>
    <name evidence="10" type="ORF">GTH24_16020</name>
    <name evidence="11" type="ORF">NCTC10376_02636</name>
</gene>
<sequence length="271" mass="29743">MSLKFKSLAVVSALVGALALAGCGEKEKDPNHIRVGVISGSEQQVAEVAKQVAKDKYGLDVELVTFNDFVMPNESLSRGDIDINAFQHKPYLDQQIKDRNYKITAVGNTFIYPIAGYSKKITDLADLPDEAQVAIPNDPTNLGRSLLLLEKVGLIKLKDGVGLLPTKLDIIENPKKLQLVELEAPQLPRSLDDQKIYLAVINTTYASQVNLTPAKDGIFVEDKDSPYVNIIVAREDNKDSENVKKFIQAYQTDEVDSAANKIFNGGAVKGW</sequence>
<keyword evidence="13" id="KW-1185">Reference proteome</keyword>
<organism evidence="11 12">
    <name type="scientific">Proteus vulgaris</name>
    <dbReference type="NCBI Taxonomy" id="585"/>
    <lineage>
        <taxon>Bacteria</taxon>
        <taxon>Pseudomonadati</taxon>
        <taxon>Pseudomonadota</taxon>
        <taxon>Gammaproteobacteria</taxon>
        <taxon>Enterobacterales</taxon>
        <taxon>Morganellaceae</taxon>
        <taxon>Proteus</taxon>
    </lineage>
</organism>
<dbReference type="InterPro" id="IPR004872">
    <property type="entry name" value="Lipoprotein_NlpA"/>
</dbReference>
<dbReference type="OrthoDB" id="9812878at2"/>
<dbReference type="GO" id="GO:0015821">
    <property type="term" value="P:methionine transport"/>
    <property type="evidence" value="ECO:0007669"/>
    <property type="project" value="UniProtKB-ARBA"/>
</dbReference>
<dbReference type="NCBIfam" id="NF008285">
    <property type="entry name" value="PRK11063.1"/>
    <property type="match status" value="1"/>
</dbReference>
<dbReference type="EMBL" id="UGTW01000001">
    <property type="protein sequence ID" value="SUC16728.1"/>
    <property type="molecule type" value="Genomic_DNA"/>
</dbReference>
<evidence type="ECO:0000256" key="2">
    <source>
        <dbReference type="ARBA" id="ARBA00022475"/>
    </source>
</evidence>
<dbReference type="Proteomes" id="UP000503287">
    <property type="component" value="Chromosome"/>
</dbReference>
<reference evidence="10 13" key="2">
    <citation type="submission" date="2020-01" db="EMBL/GenBank/DDBJ databases">
        <title>The genomic epidemiology of tigecycline resistance gene tet(X) variants in a swine farm in China.</title>
        <authorList>
            <person name="Peng K."/>
            <person name="Li R."/>
        </authorList>
    </citation>
    <scope>NUCLEOTIDE SEQUENCE [LARGE SCALE GENOMIC DNA]</scope>
    <source>
        <strain evidence="10 13">ZN3</strain>
    </source>
</reference>